<dbReference type="InterPro" id="IPR041492">
    <property type="entry name" value="HAD_2"/>
</dbReference>
<dbReference type="SFLD" id="SFLDG01129">
    <property type="entry name" value="C1.5:_HAD__Beta-PGM__Phosphata"/>
    <property type="match status" value="1"/>
</dbReference>
<dbReference type="Gene3D" id="3.40.50.1000">
    <property type="entry name" value="HAD superfamily/HAD-like"/>
    <property type="match status" value="1"/>
</dbReference>
<dbReference type="InterPro" id="IPR023214">
    <property type="entry name" value="HAD_sf"/>
</dbReference>
<dbReference type="GO" id="GO:0005829">
    <property type="term" value="C:cytosol"/>
    <property type="evidence" value="ECO:0007669"/>
    <property type="project" value="TreeGrafter"/>
</dbReference>
<dbReference type="InterPro" id="IPR023198">
    <property type="entry name" value="PGP-like_dom2"/>
</dbReference>
<proteinExistence type="predicted"/>
<dbReference type="AlphaFoldDB" id="A0A381W5F5"/>
<name>A0A381W5F5_9ZZZZ</name>
<dbReference type="SUPFAM" id="SSF56784">
    <property type="entry name" value="HAD-like"/>
    <property type="match status" value="1"/>
</dbReference>
<dbReference type="Pfam" id="PF13419">
    <property type="entry name" value="HAD_2"/>
    <property type="match status" value="1"/>
</dbReference>
<evidence type="ECO:0000313" key="1">
    <source>
        <dbReference type="EMBL" id="SVA47776.1"/>
    </source>
</evidence>
<accession>A0A381W5F5</accession>
<evidence type="ECO:0008006" key="2">
    <source>
        <dbReference type="Google" id="ProtNLM"/>
    </source>
</evidence>
<dbReference type="SFLD" id="SFLDS00003">
    <property type="entry name" value="Haloacid_Dehalogenase"/>
    <property type="match status" value="1"/>
</dbReference>
<dbReference type="InterPro" id="IPR050155">
    <property type="entry name" value="HAD-like_hydrolase_sf"/>
</dbReference>
<dbReference type="Gene3D" id="1.10.150.240">
    <property type="entry name" value="Putative phosphatase, domain 2"/>
    <property type="match status" value="1"/>
</dbReference>
<reference evidence="1" key="1">
    <citation type="submission" date="2018-05" db="EMBL/GenBank/DDBJ databases">
        <authorList>
            <person name="Lanie J.A."/>
            <person name="Ng W.-L."/>
            <person name="Kazmierczak K.M."/>
            <person name="Andrzejewski T.M."/>
            <person name="Davidsen T.M."/>
            <person name="Wayne K.J."/>
            <person name="Tettelin H."/>
            <person name="Glass J.I."/>
            <person name="Rusch D."/>
            <person name="Podicherti R."/>
            <person name="Tsui H.-C.T."/>
            <person name="Winkler M.E."/>
        </authorList>
    </citation>
    <scope>NUCLEOTIDE SEQUENCE</scope>
</reference>
<protein>
    <recommendedName>
        <fullName evidence="2">Phosphoglycolate phosphatase</fullName>
    </recommendedName>
</protein>
<dbReference type="GO" id="GO:0008967">
    <property type="term" value="F:phosphoglycolate phosphatase activity"/>
    <property type="evidence" value="ECO:0007669"/>
    <property type="project" value="TreeGrafter"/>
</dbReference>
<dbReference type="GO" id="GO:0006281">
    <property type="term" value="P:DNA repair"/>
    <property type="evidence" value="ECO:0007669"/>
    <property type="project" value="TreeGrafter"/>
</dbReference>
<dbReference type="PANTHER" id="PTHR43434:SF1">
    <property type="entry name" value="PHOSPHOGLYCOLATE PHOSPHATASE"/>
    <property type="match status" value="1"/>
</dbReference>
<dbReference type="EMBL" id="UINC01010766">
    <property type="protein sequence ID" value="SVA47776.1"/>
    <property type="molecule type" value="Genomic_DNA"/>
</dbReference>
<sequence>MKCEHIIWDWNGTLLDDVWLSVQSINTVLSRYALPQITTSRYLDIFTFPVIEYYKVLGFNFKKDPFKKVGTEFINEYTSNQYNPEIHEGSINVLKTIHNSPVGQSLVSAATQKMLDKLLHYHKLEDYFDDIIGQDNHYAYGKEESVLQWLNNNNVIPSNVLFIGDTIHDHDVAVNLGMKCILISHGHTSHKRLIKTGSVVLPDIYSFINWYKENDE</sequence>
<dbReference type="PANTHER" id="PTHR43434">
    <property type="entry name" value="PHOSPHOGLYCOLATE PHOSPHATASE"/>
    <property type="match status" value="1"/>
</dbReference>
<dbReference type="InterPro" id="IPR036412">
    <property type="entry name" value="HAD-like_sf"/>
</dbReference>
<organism evidence="1">
    <name type="scientific">marine metagenome</name>
    <dbReference type="NCBI Taxonomy" id="408172"/>
    <lineage>
        <taxon>unclassified sequences</taxon>
        <taxon>metagenomes</taxon>
        <taxon>ecological metagenomes</taxon>
    </lineage>
</organism>
<gene>
    <name evidence="1" type="ORF">METZ01_LOCUS100630</name>
</gene>